<dbReference type="PANTHER" id="PTHR16487">
    <property type="entry name" value="PPP4R2-RELATED PROTEIN"/>
    <property type="match status" value="1"/>
</dbReference>
<gene>
    <name evidence="3" type="ORF">SASPL_106695</name>
</gene>
<evidence type="ECO:0000313" key="3">
    <source>
        <dbReference type="EMBL" id="KAG6435046.1"/>
    </source>
</evidence>
<accession>A0A8X8YRT4</accession>
<dbReference type="AlphaFoldDB" id="A0A8X8YRT4"/>
<keyword evidence="4" id="KW-1185">Reference proteome</keyword>
<sequence>MATALNENLENSSARGDAAVEQNHEIPDSEMPNRGGLAPEPSFSEEEVRGALEISASTGKFWLDWEKLRSILSFHLKQVLSEYPESNMTVEQQTSALGETFQELVKRLDDALHSFDEGPPFTLQRLCEILLSARSIYPKLLKLSLALDKNILVTSTLKICTDPYPPTTEQNSNGAHEGNGNALPQNNAVENGGLEPPVLDRDEVMTDAQEAEVVIGDAQEAEVAIGDNTMMDMETAEEVAKSPEANPASKVDS</sequence>
<feature type="region of interest" description="Disordered" evidence="2">
    <location>
        <begin position="229"/>
        <end position="253"/>
    </location>
</feature>
<evidence type="ECO:0000256" key="1">
    <source>
        <dbReference type="ARBA" id="ARBA00009207"/>
    </source>
</evidence>
<feature type="region of interest" description="Disordered" evidence="2">
    <location>
        <begin position="1"/>
        <end position="43"/>
    </location>
</feature>
<dbReference type="PANTHER" id="PTHR16487:SF0">
    <property type="entry name" value="PROTEIN PHOSPHATASE 4 REGULATORY SUBUNIT 2-RELATED"/>
    <property type="match status" value="1"/>
</dbReference>
<feature type="region of interest" description="Disordered" evidence="2">
    <location>
        <begin position="164"/>
        <end position="199"/>
    </location>
</feature>
<dbReference type="GO" id="GO:0005634">
    <property type="term" value="C:nucleus"/>
    <property type="evidence" value="ECO:0007669"/>
    <property type="project" value="TreeGrafter"/>
</dbReference>
<dbReference type="GO" id="GO:0030289">
    <property type="term" value="C:protein phosphatase 4 complex"/>
    <property type="evidence" value="ECO:0007669"/>
    <property type="project" value="InterPro"/>
</dbReference>
<dbReference type="Pfam" id="PF09184">
    <property type="entry name" value="PPP4R2"/>
    <property type="match status" value="1"/>
</dbReference>
<dbReference type="Proteomes" id="UP000298416">
    <property type="component" value="Unassembled WGS sequence"/>
</dbReference>
<comment type="similarity">
    <text evidence="1">Belongs to the PPP4R2 family.</text>
</comment>
<dbReference type="InterPro" id="IPR015267">
    <property type="entry name" value="PPP4R2"/>
</dbReference>
<organism evidence="3">
    <name type="scientific">Salvia splendens</name>
    <name type="common">Scarlet sage</name>
    <dbReference type="NCBI Taxonomy" id="180675"/>
    <lineage>
        <taxon>Eukaryota</taxon>
        <taxon>Viridiplantae</taxon>
        <taxon>Streptophyta</taxon>
        <taxon>Embryophyta</taxon>
        <taxon>Tracheophyta</taxon>
        <taxon>Spermatophyta</taxon>
        <taxon>Magnoliopsida</taxon>
        <taxon>eudicotyledons</taxon>
        <taxon>Gunneridae</taxon>
        <taxon>Pentapetalae</taxon>
        <taxon>asterids</taxon>
        <taxon>lamiids</taxon>
        <taxon>Lamiales</taxon>
        <taxon>Lamiaceae</taxon>
        <taxon>Nepetoideae</taxon>
        <taxon>Mentheae</taxon>
        <taxon>Salviinae</taxon>
        <taxon>Salvia</taxon>
        <taxon>Salvia subgen. Calosphace</taxon>
        <taxon>core Calosphace</taxon>
    </lineage>
</organism>
<reference evidence="3" key="2">
    <citation type="submission" date="2020-08" db="EMBL/GenBank/DDBJ databases">
        <title>Plant Genome Project.</title>
        <authorList>
            <person name="Zhang R.-G."/>
        </authorList>
    </citation>
    <scope>NUCLEOTIDE SEQUENCE</scope>
    <source>
        <strain evidence="3">Huo1</strain>
        <tissue evidence="3">Leaf</tissue>
    </source>
</reference>
<dbReference type="GO" id="GO:0005737">
    <property type="term" value="C:cytoplasm"/>
    <property type="evidence" value="ECO:0007669"/>
    <property type="project" value="TreeGrafter"/>
</dbReference>
<dbReference type="EMBL" id="PNBA02000002">
    <property type="protein sequence ID" value="KAG6435046.1"/>
    <property type="molecule type" value="Genomic_DNA"/>
</dbReference>
<evidence type="ECO:0008006" key="5">
    <source>
        <dbReference type="Google" id="ProtNLM"/>
    </source>
</evidence>
<dbReference type="OrthoDB" id="341898at2759"/>
<comment type="caution">
    <text evidence="3">The sequence shown here is derived from an EMBL/GenBank/DDBJ whole genome shotgun (WGS) entry which is preliminary data.</text>
</comment>
<evidence type="ECO:0000313" key="4">
    <source>
        <dbReference type="Proteomes" id="UP000298416"/>
    </source>
</evidence>
<dbReference type="GO" id="GO:0019888">
    <property type="term" value="F:protein phosphatase regulator activity"/>
    <property type="evidence" value="ECO:0007669"/>
    <property type="project" value="InterPro"/>
</dbReference>
<reference evidence="3" key="1">
    <citation type="submission" date="2018-01" db="EMBL/GenBank/DDBJ databases">
        <authorList>
            <person name="Mao J.F."/>
        </authorList>
    </citation>
    <scope>NUCLEOTIDE SEQUENCE</scope>
    <source>
        <strain evidence="3">Huo1</strain>
        <tissue evidence="3">Leaf</tissue>
    </source>
</reference>
<name>A0A8X8YRT4_SALSN</name>
<proteinExistence type="inferred from homology"/>
<evidence type="ECO:0000256" key="2">
    <source>
        <dbReference type="SAM" id="MobiDB-lite"/>
    </source>
</evidence>
<protein>
    <recommendedName>
        <fullName evidence="5">Serine/threonine-protein phosphatase 4 regulatory subunit 2</fullName>
    </recommendedName>
</protein>
<feature type="compositionally biased region" description="Polar residues" evidence="2">
    <location>
        <begin position="1"/>
        <end position="14"/>
    </location>
</feature>